<proteinExistence type="predicted"/>
<keyword evidence="4" id="KW-1185">Reference proteome</keyword>
<dbReference type="OMA" id="CAFSHEP"/>
<evidence type="ECO:0000313" key="4">
    <source>
        <dbReference type="Proteomes" id="UP000019116"/>
    </source>
</evidence>
<dbReference type="PANTHER" id="PTHR33127">
    <property type="entry name" value="TRANSMEMBRANE PROTEIN"/>
    <property type="match status" value="1"/>
</dbReference>
<dbReference type="EnsemblPlants" id="TraesCS3B02G153000.1">
    <property type="protein sequence ID" value="TraesCS3B02G153000.1.cds1"/>
    <property type="gene ID" value="TraesCS3B02G153000"/>
</dbReference>
<evidence type="ECO:0000256" key="1">
    <source>
        <dbReference type="SAM" id="MobiDB-lite"/>
    </source>
</evidence>
<reference evidence="3" key="2">
    <citation type="submission" date="2018-10" db="UniProtKB">
        <authorList>
            <consortium name="EnsemblPlants"/>
        </authorList>
    </citation>
    <scope>IDENTIFICATION</scope>
</reference>
<accession>A0A3B6FM30</accession>
<dbReference type="AlphaFoldDB" id="A0A3B6FM30"/>
<dbReference type="Gramene" id="TraesCS3B02G153000.1">
    <property type="protein sequence ID" value="TraesCS3B02G153000.1.cds1"/>
    <property type="gene ID" value="TraesCS3B02G153000"/>
</dbReference>
<evidence type="ECO:0000259" key="2">
    <source>
        <dbReference type="Pfam" id="PF03478"/>
    </source>
</evidence>
<dbReference type="Gramene" id="TraesCS3B03G0365100.1">
    <property type="protein sequence ID" value="TraesCS3B03G0365100.1.CDS1"/>
    <property type="gene ID" value="TraesCS3B03G0365100"/>
</dbReference>
<dbReference type="STRING" id="4565.A0A3B6FM30"/>
<evidence type="ECO:0000313" key="3">
    <source>
        <dbReference type="EnsemblPlants" id="TraesCS3B02G153000.1.cds1"/>
    </source>
</evidence>
<dbReference type="OrthoDB" id="692759at2759"/>
<name>A0A3B6FM30_WHEAT</name>
<dbReference type="Proteomes" id="UP000019116">
    <property type="component" value="Chromosome 3B"/>
</dbReference>
<dbReference type="Pfam" id="PF03478">
    <property type="entry name" value="Beta-prop_KIB1-4"/>
    <property type="match status" value="1"/>
</dbReference>
<dbReference type="PANTHER" id="PTHR33127:SF93">
    <property type="entry name" value="DUF295 DOMAIN-CONTAINING PROTEIN"/>
    <property type="match status" value="1"/>
</dbReference>
<protein>
    <recommendedName>
        <fullName evidence="2">KIB1-4 beta-propeller domain-containing protein</fullName>
    </recommendedName>
</protein>
<dbReference type="InterPro" id="IPR005174">
    <property type="entry name" value="KIB1-4_b-propeller"/>
</dbReference>
<feature type="domain" description="KIB1-4 beta-propeller" evidence="2">
    <location>
        <begin position="51"/>
        <end position="318"/>
    </location>
</feature>
<reference evidence="3" key="1">
    <citation type="submission" date="2018-08" db="EMBL/GenBank/DDBJ databases">
        <authorList>
            <person name="Rossello M."/>
        </authorList>
    </citation>
    <scope>NUCLEOTIDE SEQUENCE [LARGE SCALE GENOMIC DNA]</scope>
    <source>
        <strain evidence="3">cv. Chinese Spring</strain>
    </source>
</reference>
<feature type="region of interest" description="Disordered" evidence="1">
    <location>
        <begin position="1"/>
        <end position="42"/>
    </location>
</feature>
<organism evidence="3">
    <name type="scientific">Triticum aestivum</name>
    <name type="common">Wheat</name>
    <dbReference type="NCBI Taxonomy" id="4565"/>
    <lineage>
        <taxon>Eukaryota</taxon>
        <taxon>Viridiplantae</taxon>
        <taxon>Streptophyta</taxon>
        <taxon>Embryophyta</taxon>
        <taxon>Tracheophyta</taxon>
        <taxon>Spermatophyta</taxon>
        <taxon>Magnoliopsida</taxon>
        <taxon>Liliopsida</taxon>
        <taxon>Poales</taxon>
        <taxon>Poaceae</taxon>
        <taxon>BOP clade</taxon>
        <taxon>Pooideae</taxon>
        <taxon>Triticodae</taxon>
        <taxon>Triticeae</taxon>
        <taxon>Triticinae</taxon>
        <taxon>Triticum</taxon>
    </lineage>
</organism>
<sequence length="319" mass="35459">MKGTEDSALDRSFSPLLMFGQKHPRPHGTNAEDDEATKRGDDETAKDPLFFYSISRRRSVCKIVDDLRDHLYWTTPGGWLLMAHPGSRLTFLWNPFTRQRIGLPPDTEKFLTRNPVRCAFSHEPTDPACVVLVVNRADTVLWYCRPGAGAAAEWSEHGYYQADAGGLGAHHGRDDLIHGMSLVTAAGGKFYASLLGATVLTLEFSPAGPAFTETPIAEQSCHPMYRAWSLHLLESRGELFSVSLYHPLMERCDKVAQIVVRRLNLPARAWVEVDAIGDRAFLVDAARFGASVGAEEAGLKGNCVYYLRRGEKGLYVYDQ</sequence>